<dbReference type="OrthoDB" id="4207336at2"/>
<dbReference type="EMBL" id="MSIF01000026">
    <property type="protein sequence ID" value="OLF05673.1"/>
    <property type="molecule type" value="Genomic_DNA"/>
</dbReference>
<keyword evidence="2" id="KW-1185">Reference proteome</keyword>
<evidence type="ECO:0000313" key="1">
    <source>
        <dbReference type="EMBL" id="OLF05673.1"/>
    </source>
</evidence>
<proteinExistence type="predicted"/>
<dbReference type="RefSeq" id="WP_075137304.1">
    <property type="nucleotide sequence ID" value="NZ_MSIF01000026.1"/>
</dbReference>
<evidence type="ECO:0000313" key="2">
    <source>
        <dbReference type="Proteomes" id="UP000185696"/>
    </source>
</evidence>
<organism evidence="1 2">
    <name type="scientific">Actinophytocola xinjiangensis</name>
    <dbReference type="NCBI Taxonomy" id="485602"/>
    <lineage>
        <taxon>Bacteria</taxon>
        <taxon>Bacillati</taxon>
        <taxon>Actinomycetota</taxon>
        <taxon>Actinomycetes</taxon>
        <taxon>Pseudonocardiales</taxon>
        <taxon>Pseudonocardiaceae</taxon>
    </lineage>
</organism>
<protein>
    <submittedName>
        <fullName evidence="1">Uncharacterized protein</fullName>
    </submittedName>
</protein>
<reference evidence="1 2" key="1">
    <citation type="submission" date="2016-12" db="EMBL/GenBank/DDBJ databases">
        <title>The draft genome sequence of Actinophytocola xinjiangensis.</title>
        <authorList>
            <person name="Wang W."/>
            <person name="Yuan L."/>
        </authorList>
    </citation>
    <scope>NUCLEOTIDE SEQUENCE [LARGE SCALE GENOMIC DNA]</scope>
    <source>
        <strain evidence="1 2">CGMCC 4.4663</strain>
    </source>
</reference>
<sequence length="240" mass="25964">MDLTMWLVVGVGGLALLVALAGRDAVSTPAELAATAARIAGATRESWEREPRALTDLLCVDARYGPAVGVLRWREGFVRPRVGRLEWWSTEGISDGLETVTLALRVDGQVVVVTEYPREVDGLRPGMLLPVVDLGEGFRLALGYPAGELLALLADHRREAGLLDDFAHAAWLRGRRSVVAVADVCPTGRVRDDHVEVAVLVGSERVVGFVRPEEAGAIRLSRQVPVCVLDGRVALGWFPF</sequence>
<accession>A0A7Z1AVG6</accession>
<comment type="caution">
    <text evidence="1">The sequence shown here is derived from an EMBL/GenBank/DDBJ whole genome shotgun (WGS) entry which is preliminary data.</text>
</comment>
<name>A0A7Z1AVG6_9PSEU</name>
<dbReference type="AlphaFoldDB" id="A0A7Z1AVG6"/>
<gene>
    <name evidence="1" type="ORF">BLA60_34720</name>
</gene>
<dbReference type="Proteomes" id="UP000185696">
    <property type="component" value="Unassembled WGS sequence"/>
</dbReference>